<dbReference type="PRINTS" id="PR00032">
    <property type="entry name" value="HTHARAC"/>
</dbReference>
<gene>
    <name evidence="7" type="ORF">CBW24_00930</name>
</gene>
<feature type="region of interest" description="Disordered" evidence="5">
    <location>
        <begin position="1"/>
        <end position="27"/>
    </location>
</feature>
<dbReference type="EMBL" id="CP021404">
    <property type="protein sequence ID" value="ATI40716.1"/>
    <property type="molecule type" value="Genomic_DNA"/>
</dbReference>
<name>A0A291LVF5_9RHOB</name>
<dbReference type="CDD" id="cd06999">
    <property type="entry name" value="cupin_HpaA-like_N"/>
    <property type="match status" value="1"/>
</dbReference>
<evidence type="ECO:0000256" key="1">
    <source>
        <dbReference type="ARBA" id="ARBA00023015"/>
    </source>
</evidence>
<sequence length="333" mass="36400">MQQLAEKKPRRAAADDTDLNAHDVPPLPVGIAHQATRAAGEADNKWYISCMTRRTEIPAFALYGERAGLPDLLHVETIRDRAGPLDWEIAMHRHPSLVQFLWLDTGGGALRLDGGTHEFGPGTAIFLPRLCPHGFRFSPGAQGLVVTLPVAALTEAMEQAAADLVAPWLGAADAQFTALMQEIAREHAARDPYRTEALRARIVLLALWAIRASGGIAARQPRSAYGGLVTAFLDLLEREFRAQKETVFYAAALHRTASHLTRACKAVTGQTASALIRERVMLEARRELAYTARRVAEIGYDLGYEDPAHFAKAFRAATGHAPRDFRAQVARGS</sequence>
<proteinExistence type="predicted"/>
<dbReference type="SUPFAM" id="SSF46689">
    <property type="entry name" value="Homeodomain-like"/>
    <property type="match status" value="1"/>
</dbReference>
<dbReference type="InterPro" id="IPR020449">
    <property type="entry name" value="Tscrpt_reg_AraC-type_HTH"/>
</dbReference>
<dbReference type="Gene3D" id="2.60.120.10">
    <property type="entry name" value="Jelly Rolls"/>
    <property type="match status" value="1"/>
</dbReference>
<dbReference type="KEGG" id="cmag:CBW24_00930"/>
<dbReference type="InterPro" id="IPR009057">
    <property type="entry name" value="Homeodomain-like_sf"/>
</dbReference>
<dbReference type="Gene3D" id="1.10.10.60">
    <property type="entry name" value="Homeodomain-like"/>
    <property type="match status" value="1"/>
</dbReference>
<dbReference type="SMART" id="SM00342">
    <property type="entry name" value="HTH_ARAC"/>
    <property type="match status" value="1"/>
</dbReference>
<dbReference type="GO" id="GO:0043565">
    <property type="term" value="F:sequence-specific DNA binding"/>
    <property type="evidence" value="ECO:0007669"/>
    <property type="project" value="InterPro"/>
</dbReference>
<keyword evidence="1" id="KW-0805">Transcription regulation</keyword>
<protein>
    <recommendedName>
        <fullName evidence="6">HTH araC/xylS-type domain-containing protein</fullName>
    </recommendedName>
</protein>
<dbReference type="PROSITE" id="PS01124">
    <property type="entry name" value="HTH_ARAC_FAMILY_2"/>
    <property type="match status" value="1"/>
</dbReference>
<evidence type="ECO:0000313" key="7">
    <source>
        <dbReference type="EMBL" id="ATI40716.1"/>
    </source>
</evidence>
<organism evidence="7 8">
    <name type="scientific">Pacificitalea manganoxidans</name>
    <dbReference type="NCBI Taxonomy" id="1411902"/>
    <lineage>
        <taxon>Bacteria</taxon>
        <taxon>Pseudomonadati</taxon>
        <taxon>Pseudomonadota</taxon>
        <taxon>Alphaproteobacteria</taxon>
        <taxon>Rhodobacterales</taxon>
        <taxon>Paracoccaceae</taxon>
        <taxon>Pacificitalea</taxon>
    </lineage>
</organism>
<dbReference type="GO" id="GO:0003700">
    <property type="term" value="F:DNA-binding transcription factor activity"/>
    <property type="evidence" value="ECO:0007669"/>
    <property type="project" value="InterPro"/>
</dbReference>
<keyword evidence="4" id="KW-0804">Transcription</keyword>
<evidence type="ECO:0000256" key="5">
    <source>
        <dbReference type="SAM" id="MobiDB-lite"/>
    </source>
</evidence>
<dbReference type="InterPro" id="IPR014710">
    <property type="entry name" value="RmlC-like_jellyroll"/>
</dbReference>
<dbReference type="InterPro" id="IPR047264">
    <property type="entry name" value="Cupin_HpaA-like_N"/>
</dbReference>
<dbReference type="SUPFAM" id="SSF51182">
    <property type="entry name" value="RmlC-like cupins"/>
    <property type="match status" value="1"/>
</dbReference>
<dbReference type="PANTHER" id="PTHR46796">
    <property type="entry name" value="HTH-TYPE TRANSCRIPTIONAL ACTIVATOR RHAS-RELATED"/>
    <property type="match status" value="1"/>
</dbReference>
<dbReference type="OrthoDB" id="9814125at2"/>
<dbReference type="InterPro" id="IPR011051">
    <property type="entry name" value="RmlC_Cupin_sf"/>
</dbReference>
<dbReference type="Pfam" id="PF02311">
    <property type="entry name" value="AraC_binding"/>
    <property type="match status" value="1"/>
</dbReference>
<evidence type="ECO:0000313" key="8">
    <source>
        <dbReference type="Proteomes" id="UP000219050"/>
    </source>
</evidence>
<dbReference type="InterPro" id="IPR003313">
    <property type="entry name" value="AraC-bd"/>
</dbReference>
<dbReference type="InterPro" id="IPR050204">
    <property type="entry name" value="AraC_XylS_family_regulators"/>
</dbReference>
<dbReference type="Pfam" id="PF12833">
    <property type="entry name" value="HTH_18"/>
    <property type="match status" value="1"/>
</dbReference>
<evidence type="ECO:0000259" key="6">
    <source>
        <dbReference type="PROSITE" id="PS01124"/>
    </source>
</evidence>
<feature type="domain" description="HTH araC/xylS-type" evidence="6">
    <location>
        <begin position="230"/>
        <end position="328"/>
    </location>
</feature>
<evidence type="ECO:0000256" key="4">
    <source>
        <dbReference type="ARBA" id="ARBA00023163"/>
    </source>
</evidence>
<accession>A0A291LVF5</accession>
<dbReference type="Proteomes" id="UP000219050">
    <property type="component" value="Chromosome"/>
</dbReference>
<evidence type="ECO:0000256" key="2">
    <source>
        <dbReference type="ARBA" id="ARBA00023125"/>
    </source>
</evidence>
<keyword evidence="2" id="KW-0238">DNA-binding</keyword>
<keyword evidence="3" id="KW-0010">Activator</keyword>
<reference evidence="7 8" key="1">
    <citation type="submission" date="2017-05" db="EMBL/GenBank/DDBJ databases">
        <title>Comparative genomic and metabolic analysis of manganese-oxidizing mechanisms in Celeribater manganoxidans DY25T: its adaption to the environment of polymetallic nodule.</title>
        <authorList>
            <person name="Wang X."/>
        </authorList>
    </citation>
    <scope>NUCLEOTIDE SEQUENCE [LARGE SCALE GENOMIC DNA]</scope>
    <source>
        <strain evidence="7 8">DY25</strain>
    </source>
</reference>
<keyword evidence="8" id="KW-1185">Reference proteome</keyword>
<evidence type="ECO:0000256" key="3">
    <source>
        <dbReference type="ARBA" id="ARBA00023159"/>
    </source>
</evidence>
<dbReference type="AlphaFoldDB" id="A0A291LVF5"/>
<dbReference type="InterPro" id="IPR018060">
    <property type="entry name" value="HTH_AraC"/>
</dbReference>